<comment type="caution">
    <text evidence="1">The sequence shown here is derived from an EMBL/GenBank/DDBJ whole genome shotgun (WGS) entry which is preliminary data.</text>
</comment>
<dbReference type="InterPro" id="IPR055530">
    <property type="entry name" value="DUF7104"/>
</dbReference>
<evidence type="ECO:0000313" key="1">
    <source>
        <dbReference type="EMBL" id="KAJ5703997.1"/>
    </source>
</evidence>
<organism evidence="1 2">
    <name type="scientific">Penicillium malachiteum</name>
    <dbReference type="NCBI Taxonomy" id="1324776"/>
    <lineage>
        <taxon>Eukaryota</taxon>
        <taxon>Fungi</taxon>
        <taxon>Dikarya</taxon>
        <taxon>Ascomycota</taxon>
        <taxon>Pezizomycotina</taxon>
        <taxon>Eurotiomycetes</taxon>
        <taxon>Eurotiomycetidae</taxon>
        <taxon>Eurotiales</taxon>
        <taxon>Aspergillaceae</taxon>
        <taxon>Penicillium</taxon>
    </lineage>
</organism>
<dbReference type="Proteomes" id="UP001215712">
    <property type="component" value="Unassembled WGS sequence"/>
</dbReference>
<dbReference type="EMBL" id="JAQJAN010000020">
    <property type="protein sequence ID" value="KAJ5703997.1"/>
    <property type="molecule type" value="Genomic_DNA"/>
</dbReference>
<dbReference type="AlphaFoldDB" id="A0AAD6HBJ0"/>
<reference evidence="1" key="2">
    <citation type="submission" date="2023-01" db="EMBL/GenBank/DDBJ databases">
        <authorList>
            <person name="Petersen C."/>
        </authorList>
    </citation>
    <scope>NUCLEOTIDE SEQUENCE</scope>
    <source>
        <strain evidence="1">IBT 17514</strain>
    </source>
</reference>
<sequence>MLISRPGEIFREAEWIVTFTRYGNSDVMSQFFGKESEKISITEDMMVAACQNEFYSESIMQVFYTYQRHLVITHQVLTAITNNRRGSKILQWLLRELNVVIQVAPDDVPSAIFDLKKDSSVLELFLDHVSDSQISDEIIEASADCGFVSSSFLLLLRRKPGHLNFPDYVIEAFLLSHPNGVRKEIDLILDGQSSDFSVSEQTLEAAARAGQFRAKAIITTCLTRMGDRLPITEEIVITLLHDKRFDRYHQEGDENLVRLLLERHSESFPLTQDVLVAAKNAGAFYLMSLLIKRGSDIQITTKVITAAMKSQKTLKFLFDHCESQMTITEDLLHIAARVFEFDTGAMEMLLGSFDGASRGTDLFRLMIGNADHEGRSSHLFERLLDKISKDAQVYENLLLIVARSHRKNQAELMQLLLHEIGDNAPITTEVFVAAADSRAGHDMMNLILGHVKDGIPIEEEVMRTAAGNPCGKTIVELLLNRPGTLEHIKEEVFFAAAGNSDG</sequence>
<evidence type="ECO:0000313" key="2">
    <source>
        <dbReference type="Proteomes" id="UP001215712"/>
    </source>
</evidence>
<accession>A0AAD6HBJ0</accession>
<reference evidence="1" key="1">
    <citation type="journal article" date="2023" name="IMA Fungus">
        <title>Comparative genomic study of the Penicillium genus elucidates a diverse pangenome and 15 lateral gene transfer events.</title>
        <authorList>
            <person name="Petersen C."/>
            <person name="Sorensen T."/>
            <person name="Nielsen M.R."/>
            <person name="Sondergaard T.E."/>
            <person name="Sorensen J.L."/>
            <person name="Fitzpatrick D.A."/>
            <person name="Frisvad J.C."/>
            <person name="Nielsen K.L."/>
        </authorList>
    </citation>
    <scope>NUCLEOTIDE SEQUENCE</scope>
    <source>
        <strain evidence="1">IBT 17514</strain>
    </source>
</reference>
<name>A0AAD6HBJ0_9EURO</name>
<keyword evidence="2" id="KW-1185">Reference proteome</keyword>
<dbReference type="Pfam" id="PF23397">
    <property type="entry name" value="DUF7104"/>
    <property type="match status" value="5"/>
</dbReference>
<proteinExistence type="predicted"/>
<gene>
    <name evidence="1" type="ORF">N7493_011135</name>
</gene>
<protein>
    <submittedName>
        <fullName evidence="1">Uncharacterized protein</fullName>
    </submittedName>
</protein>